<name>A0A6A6QMN9_9PEZI</name>
<evidence type="ECO:0000256" key="3">
    <source>
        <dbReference type="RuleBase" id="RU003560"/>
    </source>
</evidence>
<keyword evidence="2 3" id="KW-0663">Pyridoxal phosphate</keyword>
<protein>
    <submittedName>
        <fullName evidence="5">Putative glutamate-1-semialdehyde 2,1-aminomutase</fullName>
    </submittedName>
</protein>
<dbReference type="OrthoDB" id="425114at2759"/>
<evidence type="ECO:0000256" key="1">
    <source>
        <dbReference type="ARBA" id="ARBA00001933"/>
    </source>
</evidence>
<proteinExistence type="inferred from homology"/>
<dbReference type="SUPFAM" id="SSF53383">
    <property type="entry name" value="PLP-dependent transferases"/>
    <property type="match status" value="1"/>
</dbReference>
<dbReference type="InterPro" id="IPR015422">
    <property type="entry name" value="PyrdxlP-dep_Trfase_small"/>
</dbReference>
<dbReference type="Gene3D" id="3.40.640.10">
    <property type="entry name" value="Type I PLP-dependent aspartate aminotransferase-like (Major domain)"/>
    <property type="match status" value="1"/>
</dbReference>
<dbReference type="PANTHER" id="PTHR43713:SF3">
    <property type="entry name" value="GLUTAMATE-1-SEMIALDEHYDE 2,1-AMINOMUTASE 1, CHLOROPLASTIC-RELATED"/>
    <property type="match status" value="1"/>
</dbReference>
<sequence length="472" mass="50585">MSPGTILDSKPESHPNRSSSKLPQTHTQLDRLTAVLVTARERYTSANPTSSRLHVEATSHLPGGNTRSVLHASPFPLYMTSGAGNTLLDADGHRYLDLVGDMTAGLFGHSQPKIQETLVKTISSVGLNLGATTSAESQFAAVIKERVKSIEQLRFCNSGTEANLYALSIAKIHTGRRKVLVFKGAYHGGVLGFATGVAVNNVDRDEWVIGKYNDVASLRELVRQYKGELAAVLVEGMMGAGGCIPGSAEFLHAIQEECRSNSLLFILDEVMTFRLAPSGLQSTILHPTTNQALSPDLTTLGKNIAGGIGIGAFGGRADLMAVYDPRTSSVPHSGTFNNNSLAMACGLVALPSIYTPAACLELNALGDELRAKLNEIGAGTRMKVTGVGAVSTVHFMPDPAAKIRSVEDLEAQKGGIEESLRELFYFFAIEKGYWVARRGMTSLILGTTRDEVDGFLGIVRAFVEEYRDSLTI</sequence>
<evidence type="ECO:0000313" key="5">
    <source>
        <dbReference type="EMBL" id="KAF2493655.1"/>
    </source>
</evidence>
<evidence type="ECO:0000256" key="2">
    <source>
        <dbReference type="ARBA" id="ARBA00022898"/>
    </source>
</evidence>
<accession>A0A6A6QMN9</accession>
<dbReference type="InterPro" id="IPR015424">
    <property type="entry name" value="PyrdxlP-dep_Trfase"/>
</dbReference>
<dbReference type="InterPro" id="IPR005814">
    <property type="entry name" value="Aminotrans_3"/>
</dbReference>
<reference evidence="5" key="1">
    <citation type="journal article" date="2020" name="Stud. Mycol.">
        <title>101 Dothideomycetes genomes: a test case for predicting lifestyles and emergence of pathogens.</title>
        <authorList>
            <person name="Haridas S."/>
            <person name="Albert R."/>
            <person name="Binder M."/>
            <person name="Bloem J."/>
            <person name="Labutti K."/>
            <person name="Salamov A."/>
            <person name="Andreopoulos B."/>
            <person name="Baker S."/>
            <person name="Barry K."/>
            <person name="Bills G."/>
            <person name="Bluhm B."/>
            <person name="Cannon C."/>
            <person name="Castanera R."/>
            <person name="Culley D."/>
            <person name="Daum C."/>
            <person name="Ezra D."/>
            <person name="Gonzalez J."/>
            <person name="Henrissat B."/>
            <person name="Kuo A."/>
            <person name="Liang C."/>
            <person name="Lipzen A."/>
            <person name="Lutzoni F."/>
            <person name="Magnuson J."/>
            <person name="Mondo S."/>
            <person name="Nolan M."/>
            <person name="Ohm R."/>
            <person name="Pangilinan J."/>
            <person name="Park H.-J."/>
            <person name="Ramirez L."/>
            <person name="Alfaro M."/>
            <person name="Sun H."/>
            <person name="Tritt A."/>
            <person name="Yoshinaga Y."/>
            <person name="Zwiers L.-H."/>
            <person name="Turgeon B."/>
            <person name="Goodwin S."/>
            <person name="Spatafora J."/>
            <person name="Crous P."/>
            <person name="Grigoriev I."/>
        </authorList>
    </citation>
    <scope>NUCLEOTIDE SEQUENCE</scope>
    <source>
        <strain evidence="5">CBS 269.34</strain>
    </source>
</reference>
<evidence type="ECO:0000313" key="6">
    <source>
        <dbReference type="Proteomes" id="UP000799750"/>
    </source>
</evidence>
<dbReference type="GO" id="GO:0030170">
    <property type="term" value="F:pyridoxal phosphate binding"/>
    <property type="evidence" value="ECO:0007669"/>
    <property type="project" value="InterPro"/>
</dbReference>
<dbReference type="Proteomes" id="UP000799750">
    <property type="component" value="Unassembled WGS sequence"/>
</dbReference>
<dbReference type="EMBL" id="MU004192">
    <property type="protein sequence ID" value="KAF2493655.1"/>
    <property type="molecule type" value="Genomic_DNA"/>
</dbReference>
<dbReference type="InterPro" id="IPR015421">
    <property type="entry name" value="PyrdxlP-dep_Trfase_major"/>
</dbReference>
<comment type="similarity">
    <text evidence="3">Belongs to the class-III pyridoxal-phosphate-dependent aminotransferase family.</text>
</comment>
<organism evidence="5 6">
    <name type="scientific">Lophium mytilinum</name>
    <dbReference type="NCBI Taxonomy" id="390894"/>
    <lineage>
        <taxon>Eukaryota</taxon>
        <taxon>Fungi</taxon>
        <taxon>Dikarya</taxon>
        <taxon>Ascomycota</taxon>
        <taxon>Pezizomycotina</taxon>
        <taxon>Dothideomycetes</taxon>
        <taxon>Pleosporomycetidae</taxon>
        <taxon>Mytilinidiales</taxon>
        <taxon>Mytilinidiaceae</taxon>
        <taxon>Lophium</taxon>
    </lineage>
</organism>
<comment type="cofactor">
    <cofactor evidence="1">
        <name>pyridoxal 5'-phosphate</name>
        <dbReference type="ChEBI" id="CHEBI:597326"/>
    </cofactor>
</comment>
<dbReference type="Gene3D" id="3.90.1150.10">
    <property type="entry name" value="Aspartate Aminotransferase, domain 1"/>
    <property type="match status" value="1"/>
</dbReference>
<gene>
    <name evidence="5" type="ORF">BU16DRAFT_619924</name>
</gene>
<dbReference type="AlphaFoldDB" id="A0A6A6QMN9"/>
<feature type="region of interest" description="Disordered" evidence="4">
    <location>
        <begin position="1"/>
        <end position="28"/>
    </location>
</feature>
<dbReference type="Pfam" id="PF00202">
    <property type="entry name" value="Aminotran_3"/>
    <property type="match status" value="1"/>
</dbReference>
<keyword evidence="6" id="KW-1185">Reference proteome</keyword>
<evidence type="ECO:0000256" key="4">
    <source>
        <dbReference type="SAM" id="MobiDB-lite"/>
    </source>
</evidence>
<feature type="compositionally biased region" description="Polar residues" evidence="4">
    <location>
        <begin position="16"/>
        <end position="27"/>
    </location>
</feature>
<dbReference type="PANTHER" id="PTHR43713">
    <property type="entry name" value="GLUTAMATE-1-SEMIALDEHYDE 2,1-AMINOMUTASE"/>
    <property type="match status" value="1"/>
</dbReference>
<dbReference type="GO" id="GO:0008483">
    <property type="term" value="F:transaminase activity"/>
    <property type="evidence" value="ECO:0007669"/>
    <property type="project" value="InterPro"/>
</dbReference>